<evidence type="ECO:0000259" key="7">
    <source>
        <dbReference type="Pfam" id="PF17815"/>
    </source>
</evidence>
<gene>
    <name evidence="8" type="ORF">GTHE00462_LOCUS1170</name>
</gene>
<feature type="region of interest" description="Disordered" evidence="5">
    <location>
        <begin position="44"/>
        <end position="86"/>
    </location>
</feature>
<feature type="signal peptide" evidence="6">
    <location>
        <begin position="1"/>
        <end position="17"/>
    </location>
</feature>
<accession>A0A7S4H9M8</accession>
<keyword evidence="3" id="KW-0378">Hydrolase</keyword>
<evidence type="ECO:0000256" key="1">
    <source>
        <dbReference type="ARBA" id="ARBA00010541"/>
    </source>
</evidence>
<dbReference type="PRINTS" id="PR00834">
    <property type="entry name" value="PROTEASES2C"/>
</dbReference>
<dbReference type="InterPro" id="IPR036034">
    <property type="entry name" value="PDZ_sf"/>
</dbReference>
<dbReference type="InterPro" id="IPR046449">
    <property type="entry name" value="DEGP_PDZ_sf"/>
</dbReference>
<keyword evidence="4" id="KW-0720">Serine protease</keyword>
<proteinExistence type="inferred from homology"/>
<dbReference type="Pfam" id="PF17815">
    <property type="entry name" value="PDZ_3"/>
    <property type="match status" value="1"/>
</dbReference>
<dbReference type="GO" id="GO:0004252">
    <property type="term" value="F:serine-type endopeptidase activity"/>
    <property type="evidence" value="ECO:0007669"/>
    <property type="project" value="InterPro"/>
</dbReference>
<dbReference type="InterPro" id="IPR043504">
    <property type="entry name" value="Peptidase_S1_PA_chymotrypsin"/>
</dbReference>
<evidence type="ECO:0000256" key="2">
    <source>
        <dbReference type="ARBA" id="ARBA00022670"/>
    </source>
</evidence>
<reference evidence="8" key="1">
    <citation type="submission" date="2021-01" db="EMBL/GenBank/DDBJ databases">
        <authorList>
            <person name="Corre E."/>
            <person name="Pelletier E."/>
            <person name="Niang G."/>
            <person name="Scheremetjew M."/>
            <person name="Finn R."/>
            <person name="Kale V."/>
            <person name="Holt S."/>
            <person name="Cochrane G."/>
            <person name="Meng A."/>
            <person name="Brown T."/>
            <person name="Cohen L."/>
        </authorList>
    </citation>
    <scope>NUCLEOTIDE SEQUENCE</scope>
    <source>
        <strain evidence="8">CCMP 2712</strain>
    </source>
</reference>
<name>A0A7S4H9M8_GUITH</name>
<organism evidence="8">
    <name type="scientific">Guillardia theta</name>
    <name type="common">Cryptophyte</name>
    <name type="synonym">Cryptomonas phi</name>
    <dbReference type="NCBI Taxonomy" id="55529"/>
    <lineage>
        <taxon>Eukaryota</taxon>
        <taxon>Cryptophyceae</taxon>
        <taxon>Pyrenomonadales</taxon>
        <taxon>Geminigeraceae</taxon>
        <taxon>Guillardia</taxon>
    </lineage>
</organism>
<dbReference type="Gene3D" id="2.30.42.10">
    <property type="match status" value="1"/>
</dbReference>
<keyword evidence="2" id="KW-0645">Protease</keyword>
<keyword evidence="6" id="KW-0732">Signal</keyword>
<evidence type="ECO:0000256" key="4">
    <source>
        <dbReference type="ARBA" id="ARBA00022825"/>
    </source>
</evidence>
<dbReference type="Pfam" id="PF13365">
    <property type="entry name" value="Trypsin_2"/>
    <property type="match status" value="1"/>
</dbReference>
<evidence type="ECO:0000256" key="5">
    <source>
        <dbReference type="SAM" id="MobiDB-lite"/>
    </source>
</evidence>
<dbReference type="PANTHER" id="PTHR45980:SF18">
    <property type="entry name" value="PROTEASE DO-LIKE 9"/>
    <property type="match status" value="1"/>
</dbReference>
<feature type="domain" description="Protease Do-like PDZ" evidence="7">
    <location>
        <begin position="450"/>
        <end position="595"/>
    </location>
</feature>
<dbReference type="PANTHER" id="PTHR45980">
    <property type="match status" value="1"/>
</dbReference>
<dbReference type="InterPro" id="IPR009003">
    <property type="entry name" value="Peptidase_S1_PA"/>
</dbReference>
<sequence>MFSSRFAILLFVALSNGYFPLSTSLPSPQPFSIVRHLRGGSQGGGFSSSLHNANEGKPVVTRDVRQDEMQEDEDEELEAGAGPSSVSSIASVPALGALGGASISVGGVSKLLAETAKHATPTAALQTGFASVVKVFAWTTEPHFSQPWQMRRQRQGTGSGFIISGHRILTNAHNVANQNWVLVQRHGIPKKYPARVLFVGHECDLAIIGVEDGDFWVGTKALEFGDVPELQQSVIVVGFPTGGDNLCVTAGVVSRVDVHEYAHSGFNLLCVQIDAAVNAGNSGGPALCDDSSKVIGVAFQGREDAENVGYIIPCSVVNHFLTDIERNQRYTGFVTLGITWAPLENKHLRDFVGIDNCELPRELDRSGIMVCKVDQTRHSPDTLQTGDTLLAIDGVSIADDGTIKFRMMERLAFAHLISQKFVDDVCEITLLRGRKVCKKNVVLKSPKYFVPECVYDVAPRYYIVGCMVFVPLTLNYMLHEFGKRYYEKAPNVLLAAIDERFQSVEGEEVVVLSQILAAEICSGYDGIRNIKLDTFNGKKVLNLKHLYELVESCTDEFLVFGLSHTQTVVLRRKEAIAATKEVLKQHNIAAQRSPDL</sequence>
<dbReference type="InterPro" id="IPR001940">
    <property type="entry name" value="Peptidase_S1C"/>
</dbReference>
<dbReference type="SUPFAM" id="SSF50494">
    <property type="entry name" value="Trypsin-like serine proteases"/>
    <property type="match status" value="1"/>
</dbReference>
<feature type="compositionally biased region" description="Acidic residues" evidence="5">
    <location>
        <begin position="69"/>
        <end position="78"/>
    </location>
</feature>
<feature type="chain" id="PRO_5030693686" description="Protease Do-like PDZ domain-containing protein" evidence="6">
    <location>
        <begin position="18"/>
        <end position="596"/>
    </location>
</feature>
<dbReference type="EMBL" id="HBKN01001355">
    <property type="protein sequence ID" value="CAE2191859.1"/>
    <property type="molecule type" value="Transcribed_RNA"/>
</dbReference>
<evidence type="ECO:0000256" key="6">
    <source>
        <dbReference type="SAM" id="SignalP"/>
    </source>
</evidence>
<dbReference type="AlphaFoldDB" id="A0A7S4H9M8"/>
<dbReference type="Gene3D" id="2.40.10.10">
    <property type="entry name" value="Trypsin-like serine proteases"/>
    <property type="match status" value="2"/>
</dbReference>
<protein>
    <recommendedName>
        <fullName evidence="7">Protease Do-like PDZ domain-containing protein</fullName>
    </recommendedName>
</protein>
<evidence type="ECO:0000256" key="3">
    <source>
        <dbReference type="ARBA" id="ARBA00022801"/>
    </source>
</evidence>
<comment type="similarity">
    <text evidence="1">Belongs to the peptidase S1C family.</text>
</comment>
<evidence type="ECO:0000313" key="8">
    <source>
        <dbReference type="EMBL" id="CAE2191859.1"/>
    </source>
</evidence>
<dbReference type="Gene3D" id="3.20.190.20">
    <property type="match status" value="1"/>
</dbReference>
<dbReference type="GO" id="GO:0006508">
    <property type="term" value="P:proteolysis"/>
    <property type="evidence" value="ECO:0007669"/>
    <property type="project" value="UniProtKB-KW"/>
</dbReference>
<dbReference type="InterPro" id="IPR041517">
    <property type="entry name" value="DEGP_PDZ"/>
</dbReference>